<comment type="caution">
    <text evidence="1">The sequence shown here is derived from an EMBL/GenBank/DDBJ whole genome shotgun (WGS) entry which is preliminary data.</text>
</comment>
<dbReference type="Proteomes" id="UP001527925">
    <property type="component" value="Unassembled WGS sequence"/>
</dbReference>
<evidence type="ECO:0000313" key="2">
    <source>
        <dbReference type="Proteomes" id="UP001527925"/>
    </source>
</evidence>
<dbReference type="InterPro" id="IPR006461">
    <property type="entry name" value="PLAC_motif_containing"/>
</dbReference>
<dbReference type="Pfam" id="PF04749">
    <property type="entry name" value="PLAC8"/>
    <property type="match status" value="1"/>
</dbReference>
<reference evidence="1 2" key="1">
    <citation type="submission" date="2023-09" db="EMBL/GenBank/DDBJ databases">
        <title>Pangenome analysis of Batrachochytrium dendrobatidis and related Chytrids.</title>
        <authorList>
            <person name="Yacoub M.N."/>
            <person name="Stajich J.E."/>
            <person name="James T.Y."/>
        </authorList>
    </citation>
    <scope>NUCLEOTIDE SEQUENCE [LARGE SCALE GENOMIC DNA]</scope>
    <source>
        <strain evidence="1 2">JEL0888</strain>
    </source>
</reference>
<gene>
    <name evidence="1" type="ORF">HK105_208054</name>
</gene>
<organism evidence="1 2">
    <name type="scientific">Polyrhizophydium stewartii</name>
    <dbReference type="NCBI Taxonomy" id="2732419"/>
    <lineage>
        <taxon>Eukaryota</taxon>
        <taxon>Fungi</taxon>
        <taxon>Fungi incertae sedis</taxon>
        <taxon>Chytridiomycota</taxon>
        <taxon>Chytridiomycota incertae sedis</taxon>
        <taxon>Chytridiomycetes</taxon>
        <taxon>Rhizophydiales</taxon>
        <taxon>Rhizophydiales incertae sedis</taxon>
        <taxon>Polyrhizophydium</taxon>
    </lineage>
</organism>
<protein>
    <recommendedName>
        <fullName evidence="3">PLAC8 family protein</fullName>
    </recommendedName>
</protein>
<sequence>MLAASHAKVVVVAGQQSMGPPRDWTYGLFDCFGSNRSTIRAKYNIMGDSCADCCIHTFCATCALTQEKREVEAMMAAGRN</sequence>
<keyword evidence="2" id="KW-1185">Reference proteome</keyword>
<evidence type="ECO:0008006" key="3">
    <source>
        <dbReference type="Google" id="ProtNLM"/>
    </source>
</evidence>
<evidence type="ECO:0000313" key="1">
    <source>
        <dbReference type="EMBL" id="KAL2912482.1"/>
    </source>
</evidence>
<proteinExistence type="predicted"/>
<dbReference type="NCBIfam" id="TIGR01571">
    <property type="entry name" value="A_thal_Cys_rich"/>
    <property type="match status" value="1"/>
</dbReference>
<dbReference type="EMBL" id="JADGIZ020000064">
    <property type="protein sequence ID" value="KAL2912482.1"/>
    <property type="molecule type" value="Genomic_DNA"/>
</dbReference>
<name>A0ABR4MYZ0_9FUNG</name>
<dbReference type="PANTHER" id="PTHR15907">
    <property type="entry name" value="DUF614 FAMILY PROTEIN-RELATED"/>
    <property type="match status" value="1"/>
</dbReference>
<accession>A0ABR4MYZ0</accession>